<sequence length="166" mass="19544">MLKRGRIVIVLISILFGCSGSDTKLLEKLKSSVNNHIILSSKNRSGYSVLTLSNIADFEWDKFYVFDEYVTSEEINGTTGIQWNGSTVPSGQRRLFFIKENEVVKYVDYRPIDFPLFIYECEPSKQYVFYKKDDTFIVFKKCNKDHCIYGLVPYRCKEDFKRFYKK</sequence>
<organism evidence="1 2">
    <name type="scientific">Solitalea canadensis (strain ATCC 29591 / DSM 3403 / JCM 21819 / LMG 8368 / NBRC 15130 / NCIMB 12057 / USAM 9D)</name>
    <name type="common">Flexibacter canadensis</name>
    <dbReference type="NCBI Taxonomy" id="929556"/>
    <lineage>
        <taxon>Bacteria</taxon>
        <taxon>Pseudomonadati</taxon>
        <taxon>Bacteroidota</taxon>
        <taxon>Sphingobacteriia</taxon>
        <taxon>Sphingobacteriales</taxon>
        <taxon>Sphingobacteriaceae</taxon>
        <taxon>Solitalea</taxon>
    </lineage>
</organism>
<dbReference type="Proteomes" id="UP000007590">
    <property type="component" value="Chromosome"/>
</dbReference>
<dbReference type="PROSITE" id="PS51257">
    <property type="entry name" value="PROKAR_LIPOPROTEIN"/>
    <property type="match status" value="1"/>
</dbReference>
<gene>
    <name evidence="1" type="ordered locus">Solca_1561</name>
</gene>
<keyword evidence="2" id="KW-1185">Reference proteome</keyword>
<dbReference type="KEGG" id="scn:Solca_1561"/>
<dbReference type="HOGENOM" id="CLU_1601602_0_0_10"/>
<evidence type="ECO:0000313" key="2">
    <source>
        <dbReference type="Proteomes" id="UP000007590"/>
    </source>
</evidence>
<accession>H8KTQ9</accession>
<dbReference type="EMBL" id="CP003349">
    <property type="protein sequence ID" value="AFD06634.1"/>
    <property type="molecule type" value="Genomic_DNA"/>
</dbReference>
<dbReference type="AlphaFoldDB" id="H8KTQ9"/>
<evidence type="ECO:0000313" key="1">
    <source>
        <dbReference type="EMBL" id="AFD06634.1"/>
    </source>
</evidence>
<dbReference type="RefSeq" id="WP_014679861.1">
    <property type="nucleotide sequence ID" value="NC_017770.1"/>
</dbReference>
<dbReference type="OrthoDB" id="851514at2"/>
<reference evidence="1" key="1">
    <citation type="submission" date="2012-02" db="EMBL/GenBank/DDBJ databases">
        <title>The complete genome of Solitalea canadensis DSM 3403.</title>
        <authorList>
            <consortium name="US DOE Joint Genome Institute (JGI-PGF)"/>
            <person name="Lucas S."/>
            <person name="Copeland A."/>
            <person name="Lapidus A."/>
            <person name="Glavina del Rio T."/>
            <person name="Dalin E."/>
            <person name="Tice H."/>
            <person name="Bruce D."/>
            <person name="Goodwin L."/>
            <person name="Pitluck S."/>
            <person name="Peters L."/>
            <person name="Ovchinnikova G."/>
            <person name="Lu M."/>
            <person name="Kyrpides N."/>
            <person name="Mavromatis K."/>
            <person name="Ivanova N."/>
            <person name="Brettin T."/>
            <person name="Detter J.C."/>
            <person name="Han C."/>
            <person name="Larimer F."/>
            <person name="Land M."/>
            <person name="Hauser L."/>
            <person name="Markowitz V."/>
            <person name="Cheng J.-F."/>
            <person name="Hugenholtz P."/>
            <person name="Woyke T."/>
            <person name="Wu D."/>
            <person name="Spring S."/>
            <person name="Schroeder M."/>
            <person name="Kopitz M."/>
            <person name="Brambilla E."/>
            <person name="Klenk H.-P."/>
            <person name="Eisen J.A."/>
        </authorList>
    </citation>
    <scope>NUCLEOTIDE SEQUENCE</scope>
    <source>
        <strain evidence="1">DSM 3403</strain>
    </source>
</reference>
<proteinExistence type="predicted"/>
<evidence type="ECO:0008006" key="3">
    <source>
        <dbReference type="Google" id="ProtNLM"/>
    </source>
</evidence>
<name>H8KTQ9_SOLCM</name>
<protein>
    <recommendedName>
        <fullName evidence="3">Lipoprotein</fullName>
    </recommendedName>
</protein>